<keyword evidence="1" id="KW-1185">Reference proteome</keyword>
<evidence type="ECO:0000313" key="1">
    <source>
        <dbReference type="Proteomes" id="UP000887565"/>
    </source>
</evidence>
<name>A0A915L769_ROMCU</name>
<accession>A0A915L769</accession>
<evidence type="ECO:0000313" key="2">
    <source>
        <dbReference type="WBParaSite" id="nRc.2.0.1.t46884-RA"/>
    </source>
</evidence>
<organism evidence="1 2">
    <name type="scientific">Romanomermis culicivorax</name>
    <name type="common">Nematode worm</name>
    <dbReference type="NCBI Taxonomy" id="13658"/>
    <lineage>
        <taxon>Eukaryota</taxon>
        <taxon>Metazoa</taxon>
        <taxon>Ecdysozoa</taxon>
        <taxon>Nematoda</taxon>
        <taxon>Enoplea</taxon>
        <taxon>Dorylaimia</taxon>
        <taxon>Mermithida</taxon>
        <taxon>Mermithoidea</taxon>
        <taxon>Mermithidae</taxon>
        <taxon>Romanomermis</taxon>
    </lineage>
</organism>
<dbReference type="Proteomes" id="UP000887565">
    <property type="component" value="Unplaced"/>
</dbReference>
<proteinExistence type="predicted"/>
<protein>
    <submittedName>
        <fullName evidence="2">Uncharacterized protein</fullName>
    </submittedName>
</protein>
<dbReference type="AlphaFoldDB" id="A0A915L769"/>
<dbReference type="PROSITE" id="PS51257">
    <property type="entry name" value="PROKAR_LIPOPROTEIN"/>
    <property type="match status" value="1"/>
</dbReference>
<dbReference type="WBParaSite" id="nRc.2.0.1.t46884-RA">
    <property type="protein sequence ID" value="nRc.2.0.1.t46884-RA"/>
    <property type="gene ID" value="nRc.2.0.1.g46884"/>
</dbReference>
<sequence length="78" mass="8966">MNDREKVIDWQNIQTKNIIIPIHSVQPWLATSCLDSIGGCLLCQKRGRRKISLMEEETGMAHKILNFLTGLRLNFVDL</sequence>
<reference evidence="2" key="1">
    <citation type="submission" date="2022-11" db="UniProtKB">
        <authorList>
            <consortium name="WormBaseParasite"/>
        </authorList>
    </citation>
    <scope>IDENTIFICATION</scope>
</reference>